<dbReference type="Gene3D" id="1.10.357.10">
    <property type="entry name" value="Tetracycline Repressor, domain 2"/>
    <property type="match status" value="1"/>
</dbReference>
<dbReference type="GO" id="GO:0003700">
    <property type="term" value="F:DNA-binding transcription factor activity"/>
    <property type="evidence" value="ECO:0007669"/>
    <property type="project" value="TreeGrafter"/>
</dbReference>
<dbReference type="SUPFAM" id="SSF46689">
    <property type="entry name" value="Homeodomain-like"/>
    <property type="match status" value="1"/>
</dbReference>
<organism evidence="7 8">
    <name type="scientific">Dechloromonas agitata</name>
    <dbReference type="NCBI Taxonomy" id="73030"/>
    <lineage>
        <taxon>Bacteria</taxon>
        <taxon>Pseudomonadati</taxon>
        <taxon>Pseudomonadota</taxon>
        <taxon>Betaproteobacteria</taxon>
        <taxon>Rhodocyclales</taxon>
        <taxon>Azonexaceae</taxon>
        <taxon>Dechloromonas</taxon>
    </lineage>
</organism>
<dbReference type="PANTHER" id="PTHR30055">
    <property type="entry name" value="HTH-TYPE TRANSCRIPTIONAL REGULATOR RUTR"/>
    <property type="match status" value="1"/>
</dbReference>
<evidence type="ECO:0000313" key="7">
    <source>
        <dbReference type="EMBL" id="MBF1166471.1"/>
    </source>
</evidence>
<dbReference type="InterPro" id="IPR023772">
    <property type="entry name" value="DNA-bd_HTH_TetR-type_CS"/>
</dbReference>
<name>A0A930G0P9_9RHOO</name>
<evidence type="ECO:0000313" key="8">
    <source>
        <dbReference type="Proteomes" id="UP000718593"/>
    </source>
</evidence>
<dbReference type="AlphaFoldDB" id="A0A930G0P9"/>
<proteinExistence type="predicted"/>
<gene>
    <name evidence="7" type="ORF">HXL68_15715</name>
</gene>
<dbReference type="Proteomes" id="UP000718593">
    <property type="component" value="Unassembled WGS sequence"/>
</dbReference>
<keyword evidence="3 5" id="KW-0238">DNA-binding</keyword>
<dbReference type="PROSITE" id="PS01081">
    <property type="entry name" value="HTH_TETR_1"/>
    <property type="match status" value="1"/>
</dbReference>
<feature type="DNA-binding region" description="H-T-H motif" evidence="5">
    <location>
        <begin position="33"/>
        <end position="52"/>
    </location>
</feature>
<evidence type="ECO:0000259" key="6">
    <source>
        <dbReference type="PROSITE" id="PS50977"/>
    </source>
</evidence>
<comment type="caution">
    <text evidence="7">The sequence shown here is derived from an EMBL/GenBank/DDBJ whole genome shotgun (WGS) entry which is preliminary data.</text>
</comment>
<feature type="domain" description="HTH tetR-type" evidence="6">
    <location>
        <begin position="10"/>
        <end position="70"/>
    </location>
</feature>
<protein>
    <submittedName>
        <fullName evidence="7">TetR family transcriptional regulator</fullName>
    </submittedName>
</protein>
<keyword evidence="4" id="KW-0804">Transcription</keyword>
<sequence length="107" mass="11634">MTSKPRQTTESRQAEIIATMVRLSAAHSPADITTTDIANAMSVTQGALFRHFPNKEAIRLGVIDWIEAQLLGELNRASREAPDALAALEAMFMAHVAFAEVYPGAPR</sequence>
<dbReference type="Pfam" id="PF00440">
    <property type="entry name" value="TetR_N"/>
    <property type="match status" value="1"/>
</dbReference>
<keyword evidence="2" id="KW-0805">Transcription regulation</keyword>
<dbReference type="EMBL" id="JABZMI010000469">
    <property type="protein sequence ID" value="MBF1166471.1"/>
    <property type="molecule type" value="Genomic_DNA"/>
</dbReference>
<dbReference type="InterPro" id="IPR009057">
    <property type="entry name" value="Homeodomain-like_sf"/>
</dbReference>
<dbReference type="InterPro" id="IPR001647">
    <property type="entry name" value="HTH_TetR"/>
</dbReference>
<dbReference type="PANTHER" id="PTHR30055:SF240">
    <property type="entry name" value="HTH-TYPE TRANSCRIPTIONAL REGULATOR ACRR"/>
    <property type="match status" value="1"/>
</dbReference>
<reference evidence="7" key="1">
    <citation type="submission" date="2020-04" db="EMBL/GenBank/DDBJ databases">
        <title>Deep metagenomics examines the oral microbiome during advanced dental caries in children, revealing novel taxa and co-occurrences with host molecules.</title>
        <authorList>
            <person name="Baker J.L."/>
            <person name="Morton J.T."/>
            <person name="Dinis M."/>
            <person name="Alvarez R."/>
            <person name="Tran N.C."/>
            <person name="Knight R."/>
            <person name="Edlund A."/>
        </authorList>
    </citation>
    <scope>NUCLEOTIDE SEQUENCE</scope>
    <source>
        <strain evidence="7">JCVI_32_bin.24</strain>
    </source>
</reference>
<evidence type="ECO:0000256" key="2">
    <source>
        <dbReference type="ARBA" id="ARBA00023015"/>
    </source>
</evidence>
<evidence type="ECO:0000256" key="5">
    <source>
        <dbReference type="PROSITE-ProRule" id="PRU00335"/>
    </source>
</evidence>
<accession>A0A930G0P9</accession>
<evidence type="ECO:0000256" key="4">
    <source>
        <dbReference type="ARBA" id="ARBA00023163"/>
    </source>
</evidence>
<evidence type="ECO:0000256" key="3">
    <source>
        <dbReference type="ARBA" id="ARBA00023125"/>
    </source>
</evidence>
<keyword evidence="1" id="KW-0678">Repressor</keyword>
<dbReference type="GO" id="GO:0000976">
    <property type="term" value="F:transcription cis-regulatory region binding"/>
    <property type="evidence" value="ECO:0007669"/>
    <property type="project" value="TreeGrafter"/>
</dbReference>
<dbReference type="PROSITE" id="PS50977">
    <property type="entry name" value="HTH_TETR_2"/>
    <property type="match status" value="1"/>
</dbReference>
<feature type="non-terminal residue" evidence="7">
    <location>
        <position position="107"/>
    </location>
</feature>
<evidence type="ECO:0000256" key="1">
    <source>
        <dbReference type="ARBA" id="ARBA00022491"/>
    </source>
</evidence>
<dbReference type="InterPro" id="IPR050109">
    <property type="entry name" value="HTH-type_TetR-like_transc_reg"/>
</dbReference>